<dbReference type="GO" id="GO:0003964">
    <property type="term" value="F:RNA-directed DNA polymerase activity"/>
    <property type="evidence" value="ECO:0007669"/>
    <property type="project" value="UniProtKB-KW"/>
</dbReference>
<dbReference type="EMBL" id="CABPRJ010000074">
    <property type="protein sequence ID" value="VVC27228.1"/>
    <property type="molecule type" value="Genomic_DNA"/>
</dbReference>
<keyword evidence="3" id="KW-1185">Reference proteome</keyword>
<evidence type="ECO:0000313" key="2">
    <source>
        <dbReference type="EMBL" id="VVC27228.1"/>
    </source>
</evidence>
<name>A0A5E4M8Q2_9HEMI</name>
<protein>
    <submittedName>
        <fullName evidence="2">Reverse transcriptase domain</fullName>
    </submittedName>
</protein>
<dbReference type="PROSITE" id="PS50878">
    <property type="entry name" value="RT_POL"/>
    <property type="match status" value="1"/>
</dbReference>
<dbReference type="InterPro" id="IPR043502">
    <property type="entry name" value="DNA/RNA_pol_sf"/>
</dbReference>
<dbReference type="AlphaFoldDB" id="A0A5E4M8Q2"/>
<organism evidence="2 3">
    <name type="scientific">Cinara cedri</name>
    <dbReference type="NCBI Taxonomy" id="506608"/>
    <lineage>
        <taxon>Eukaryota</taxon>
        <taxon>Metazoa</taxon>
        <taxon>Ecdysozoa</taxon>
        <taxon>Arthropoda</taxon>
        <taxon>Hexapoda</taxon>
        <taxon>Insecta</taxon>
        <taxon>Pterygota</taxon>
        <taxon>Neoptera</taxon>
        <taxon>Paraneoptera</taxon>
        <taxon>Hemiptera</taxon>
        <taxon>Sternorrhyncha</taxon>
        <taxon>Aphidomorpha</taxon>
        <taxon>Aphidoidea</taxon>
        <taxon>Aphididae</taxon>
        <taxon>Lachninae</taxon>
        <taxon>Cinara</taxon>
    </lineage>
</organism>
<dbReference type="SUPFAM" id="SSF56672">
    <property type="entry name" value="DNA/RNA polymerases"/>
    <property type="match status" value="1"/>
</dbReference>
<sequence>MRIATFPSTWKHAIIVPIHKPGKPANSTSYRPISLLPTLSKLYERILLERIKPYVYVIPKHQFAFLDLTQAFDKVWHSGLEQKLKTLNLPAYLLKTITSFISNRSFQVRVETDFSQLHHIKAGVPQGSVLGPTLFNIYCNNYNIPTPRLRVNRYKRLLCY</sequence>
<gene>
    <name evidence="2" type="ORF">CINCED_3A025117</name>
</gene>
<keyword evidence="2" id="KW-0548">Nucleotidyltransferase</keyword>
<dbReference type="PANTHER" id="PTHR19446">
    <property type="entry name" value="REVERSE TRANSCRIPTASES"/>
    <property type="match status" value="1"/>
</dbReference>
<evidence type="ECO:0000313" key="3">
    <source>
        <dbReference type="Proteomes" id="UP000325440"/>
    </source>
</evidence>
<keyword evidence="2" id="KW-0695">RNA-directed DNA polymerase</keyword>
<reference evidence="2 3" key="1">
    <citation type="submission" date="2019-08" db="EMBL/GenBank/DDBJ databases">
        <authorList>
            <person name="Alioto T."/>
            <person name="Alioto T."/>
            <person name="Gomez Garrido J."/>
        </authorList>
    </citation>
    <scope>NUCLEOTIDE SEQUENCE [LARGE SCALE GENOMIC DNA]</scope>
</reference>
<proteinExistence type="predicted"/>
<dbReference type="OrthoDB" id="6622864at2759"/>
<evidence type="ECO:0000259" key="1">
    <source>
        <dbReference type="PROSITE" id="PS50878"/>
    </source>
</evidence>
<accession>A0A5E4M8Q2</accession>
<keyword evidence="2" id="KW-0808">Transferase</keyword>
<dbReference type="InterPro" id="IPR000477">
    <property type="entry name" value="RT_dom"/>
</dbReference>
<feature type="domain" description="Reverse transcriptase" evidence="1">
    <location>
        <begin position="1"/>
        <end position="160"/>
    </location>
</feature>
<dbReference type="Proteomes" id="UP000325440">
    <property type="component" value="Unassembled WGS sequence"/>
</dbReference>
<dbReference type="Pfam" id="PF00078">
    <property type="entry name" value="RVT_1"/>
    <property type="match status" value="1"/>
</dbReference>